<evidence type="ECO:0008006" key="3">
    <source>
        <dbReference type="Google" id="ProtNLM"/>
    </source>
</evidence>
<proteinExistence type="predicted"/>
<dbReference type="RefSeq" id="WP_348578006.1">
    <property type="nucleotide sequence ID" value="NZ_JBDYKN010000032.1"/>
</dbReference>
<sequence length="138" mass="15516">MDAAITELLSFSEYALDQHTNSSIHSNQYLRTSLHKAYYAAYNTCQPIASKLPEPAKKSGVHQTVINTFKEAATNYNPEQKEQLRLLAQLLAQAKKSRTKADYKLLISVNESETKEQLRVAKDIIELSKAIDGFVTLN</sequence>
<evidence type="ECO:0000313" key="1">
    <source>
        <dbReference type="EMBL" id="MEP7731460.1"/>
    </source>
</evidence>
<organism evidence="1 2">
    <name type="scientific">Marinomonas primoryensis</name>
    <dbReference type="NCBI Taxonomy" id="178399"/>
    <lineage>
        <taxon>Bacteria</taxon>
        <taxon>Pseudomonadati</taxon>
        <taxon>Pseudomonadota</taxon>
        <taxon>Gammaproteobacteria</taxon>
        <taxon>Oceanospirillales</taxon>
        <taxon>Oceanospirillaceae</taxon>
        <taxon>Marinomonas</taxon>
    </lineage>
</organism>
<comment type="caution">
    <text evidence="1">The sequence shown here is derived from an EMBL/GenBank/DDBJ whole genome shotgun (WGS) entry which is preliminary data.</text>
</comment>
<gene>
    <name evidence="1" type="ORF">ABKW32_18590</name>
</gene>
<accession>A0ABV0L4W0</accession>
<dbReference type="Gene3D" id="1.20.120.330">
    <property type="entry name" value="Nucleotidyltransferases domain 2"/>
    <property type="match status" value="1"/>
</dbReference>
<dbReference type="EMBL" id="JBDYKN010000032">
    <property type="protein sequence ID" value="MEP7731460.1"/>
    <property type="molecule type" value="Genomic_DNA"/>
</dbReference>
<keyword evidence="2" id="KW-1185">Reference proteome</keyword>
<protein>
    <recommendedName>
        <fullName evidence="3">HEPN domain-containing protein</fullName>
    </recommendedName>
</protein>
<evidence type="ECO:0000313" key="2">
    <source>
        <dbReference type="Proteomes" id="UP001471651"/>
    </source>
</evidence>
<reference evidence="1 2" key="1">
    <citation type="submission" date="2024-05" db="EMBL/GenBank/DDBJ databases">
        <authorList>
            <person name="Busch G.E."/>
            <person name="Sharma I."/>
        </authorList>
    </citation>
    <scope>NUCLEOTIDE SEQUENCE [LARGE SCALE GENOMIC DNA]</scope>
    <source>
        <strain evidence="1 2">23GB23</strain>
    </source>
</reference>
<dbReference type="Proteomes" id="UP001471651">
    <property type="component" value="Unassembled WGS sequence"/>
</dbReference>
<name>A0ABV0L4W0_9GAMM</name>